<dbReference type="Gene3D" id="3.40.50.12780">
    <property type="entry name" value="N-terminal domain of ligase-like"/>
    <property type="match status" value="1"/>
</dbReference>
<dbReference type="PANTHER" id="PTHR43272">
    <property type="entry name" value="LONG-CHAIN-FATTY-ACID--COA LIGASE"/>
    <property type="match status" value="1"/>
</dbReference>
<dbReference type="Pfam" id="PF23562">
    <property type="entry name" value="AMP-binding_C_3"/>
    <property type="match status" value="1"/>
</dbReference>
<keyword evidence="9" id="KW-1185">Reference proteome</keyword>
<keyword evidence="4" id="KW-0443">Lipid metabolism</keyword>
<dbReference type="PANTHER" id="PTHR43272:SF32">
    <property type="entry name" value="AMP-DEPENDENT SYNTHETASE_LIGASE DOMAIN-CONTAINING PROTEIN"/>
    <property type="match status" value="1"/>
</dbReference>
<dbReference type="SUPFAM" id="SSF56801">
    <property type="entry name" value="Acetyl-CoA synthetase-like"/>
    <property type="match status" value="1"/>
</dbReference>
<evidence type="ECO:0000259" key="7">
    <source>
        <dbReference type="Pfam" id="PF00501"/>
    </source>
</evidence>
<sequence length="603" mass="64625">MSTLAPLSQHLRDTAAAHPGVVAQRELVDGTWQEWTYAEFAERATALAAHLVSHGLGTGDRVALVSPNCPAWSVVDYGAMSAGATVVPVHLTSGSAQKRYVLEHSRATVVAVLGDEELALVADMVDTAHLQQVLALECSPAAREAAASTTGAPVVDLEEAVATGRAADAATRAEVVRRIEQADLDDLATILYTSGTTGVPKAVPLTHRNLTTQFATIAERFDYAPGQRSLSFLPLSHALERAWTAFGVQQGLTIAYCRNPREVQPLLAAARPQVMVSVPRLYERVYAGAHANADRNGVTRRLFDWAMRVGLRRNLARRSGERVPVATEAAYRVADRLVLHRIRDVLGGPKTCMAAGGAALRREVEEFLLAADLLVSQGYGLSETSPVVSCPGVRTWRFGTVGQPIRGMEVRIVPQPDGPDTPGVGEIQVRGDGVFSGYLPNLDGSDPAPGAFTEDGWFRTGDLGRLDEDGFLSLTGRSKEIIVTDGGRNVAPAAIEGVLESDEVIEYSMVVGDGRPYLTAVVSLDAAAVSEQLGEVSGEELQRLVAERVSALTADLARYEHITKVVVAPEPFTMEGGELTPTLKVRRAVVAEKYARELDALYR</sequence>
<comment type="caution">
    <text evidence="8">The sequence shown here is derived from an EMBL/GenBank/DDBJ whole genome shotgun (WGS) entry which is preliminary data.</text>
</comment>
<comment type="similarity">
    <text evidence="1">Belongs to the ATP-dependent AMP-binding enzyme family.</text>
</comment>
<feature type="domain" description="AMP-dependent synthetase/ligase" evidence="7">
    <location>
        <begin position="12"/>
        <end position="439"/>
    </location>
</feature>
<evidence type="ECO:0000256" key="1">
    <source>
        <dbReference type="ARBA" id="ARBA00006432"/>
    </source>
</evidence>
<dbReference type="RefSeq" id="WP_101849695.1">
    <property type="nucleotide sequence ID" value="NZ_PKIZ01000012.1"/>
</dbReference>
<dbReference type="EMBL" id="PKIZ01000012">
    <property type="protein sequence ID" value="PKZ41528.1"/>
    <property type="molecule type" value="Genomic_DNA"/>
</dbReference>
<evidence type="ECO:0000256" key="3">
    <source>
        <dbReference type="ARBA" id="ARBA00022832"/>
    </source>
</evidence>
<evidence type="ECO:0000256" key="6">
    <source>
        <dbReference type="ARBA" id="ARBA00032875"/>
    </source>
</evidence>
<dbReference type="Proteomes" id="UP000234206">
    <property type="component" value="Unassembled WGS sequence"/>
</dbReference>
<dbReference type="InterPro" id="IPR042099">
    <property type="entry name" value="ANL_N_sf"/>
</dbReference>
<evidence type="ECO:0000256" key="5">
    <source>
        <dbReference type="ARBA" id="ARBA00024484"/>
    </source>
</evidence>
<comment type="catalytic activity">
    <reaction evidence="5">
        <text>a long-chain fatty acid + ATP + CoA = a long-chain fatty acyl-CoA + AMP + diphosphate</text>
        <dbReference type="Rhea" id="RHEA:15421"/>
        <dbReference type="ChEBI" id="CHEBI:30616"/>
        <dbReference type="ChEBI" id="CHEBI:33019"/>
        <dbReference type="ChEBI" id="CHEBI:57287"/>
        <dbReference type="ChEBI" id="CHEBI:57560"/>
        <dbReference type="ChEBI" id="CHEBI:83139"/>
        <dbReference type="ChEBI" id="CHEBI:456215"/>
        <dbReference type="EC" id="6.2.1.3"/>
    </reaction>
    <physiologicalReaction direction="left-to-right" evidence="5">
        <dbReference type="Rhea" id="RHEA:15422"/>
    </physiologicalReaction>
</comment>
<name>A0A2I1PA64_9MICO</name>
<dbReference type="InterPro" id="IPR020845">
    <property type="entry name" value="AMP-binding_CS"/>
</dbReference>
<keyword evidence="3" id="KW-0276">Fatty acid metabolism</keyword>
<dbReference type="GO" id="GO:0004467">
    <property type="term" value="F:long-chain fatty acid-CoA ligase activity"/>
    <property type="evidence" value="ECO:0007669"/>
    <property type="project" value="UniProtKB-EC"/>
</dbReference>
<dbReference type="AlphaFoldDB" id="A0A2I1PA64"/>
<accession>A0A2I1PA64</accession>
<dbReference type="Gene3D" id="3.30.300.30">
    <property type="match status" value="1"/>
</dbReference>
<dbReference type="InterPro" id="IPR000873">
    <property type="entry name" value="AMP-dep_synth/lig_dom"/>
</dbReference>
<evidence type="ECO:0000313" key="9">
    <source>
        <dbReference type="Proteomes" id="UP000234206"/>
    </source>
</evidence>
<reference evidence="8 9" key="1">
    <citation type="submission" date="2017-12" db="EMBL/GenBank/DDBJ databases">
        <title>Phylogenetic diversity of female urinary microbiome.</title>
        <authorList>
            <person name="Thomas-White K."/>
            <person name="Wolfe A.J."/>
        </authorList>
    </citation>
    <scope>NUCLEOTIDE SEQUENCE [LARGE SCALE GENOMIC DNA]</scope>
    <source>
        <strain evidence="8 9">UMB1298</strain>
    </source>
</reference>
<evidence type="ECO:0000313" key="8">
    <source>
        <dbReference type="EMBL" id="PKZ41528.1"/>
    </source>
</evidence>
<gene>
    <name evidence="8" type="ORF">CYJ76_07380</name>
</gene>
<keyword evidence="2 8" id="KW-0436">Ligase</keyword>
<dbReference type="Pfam" id="PF00501">
    <property type="entry name" value="AMP-binding"/>
    <property type="match status" value="1"/>
</dbReference>
<evidence type="ECO:0000256" key="4">
    <source>
        <dbReference type="ARBA" id="ARBA00023098"/>
    </source>
</evidence>
<dbReference type="InterPro" id="IPR045851">
    <property type="entry name" value="AMP-bd_C_sf"/>
</dbReference>
<protein>
    <recommendedName>
        <fullName evidence="6">Acyl-CoA synthetase</fullName>
    </recommendedName>
</protein>
<proteinExistence type="inferred from homology"/>
<dbReference type="CDD" id="cd05907">
    <property type="entry name" value="VL_LC_FACS_like"/>
    <property type="match status" value="1"/>
</dbReference>
<evidence type="ECO:0000256" key="2">
    <source>
        <dbReference type="ARBA" id="ARBA00022598"/>
    </source>
</evidence>
<dbReference type="PROSITE" id="PS00455">
    <property type="entry name" value="AMP_BINDING"/>
    <property type="match status" value="1"/>
</dbReference>
<dbReference type="GO" id="GO:0016020">
    <property type="term" value="C:membrane"/>
    <property type="evidence" value="ECO:0007669"/>
    <property type="project" value="TreeGrafter"/>
</dbReference>
<dbReference type="OrthoDB" id="9803968at2"/>
<organism evidence="8 9">
    <name type="scientific">Kytococcus schroeteri</name>
    <dbReference type="NCBI Taxonomy" id="138300"/>
    <lineage>
        <taxon>Bacteria</taxon>
        <taxon>Bacillati</taxon>
        <taxon>Actinomycetota</taxon>
        <taxon>Actinomycetes</taxon>
        <taxon>Micrococcales</taxon>
        <taxon>Kytococcaceae</taxon>
        <taxon>Kytococcus</taxon>
    </lineage>
</organism>